<evidence type="ECO:0000313" key="2">
    <source>
        <dbReference type="EMBL" id="OEL25673.1"/>
    </source>
</evidence>
<dbReference type="SUPFAM" id="SSF52047">
    <property type="entry name" value="RNI-like"/>
    <property type="match status" value="1"/>
</dbReference>
<feature type="domain" description="At1g61320/AtMIF1 LRR" evidence="1">
    <location>
        <begin position="63"/>
        <end position="278"/>
    </location>
</feature>
<evidence type="ECO:0000313" key="3">
    <source>
        <dbReference type="Proteomes" id="UP000095767"/>
    </source>
</evidence>
<organism evidence="2 3">
    <name type="scientific">Dichanthelium oligosanthes</name>
    <dbReference type="NCBI Taxonomy" id="888268"/>
    <lineage>
        <taxon>Eukaryota</taxon>
        <taxon>Viridiplantae</taxon>
        <taxon>Streptophyta</taxon>
        <taxon>Embryophyta</taxon>
        <taxon>Tracheophyta</taxon>
        <taxon>Spermatophyta</taxon>
        <taxon>Magnoliopsida</taxon>
        <taxon>Liliopsida</taxon>
        <taxon>Poales</taxon>
        <taxon>Poaceae</taxon>
        <taxon>PACMAD clade</taxon>
        <taxon>Panicoideae</taxon>
        <taxon>Panicodae</taxon>
        <taxon>Paniceae</taxon>
        <taxon>Dichantheliinae</taxon>
        <taxon>Dichanthelium</taxon>
    </lineage>
</organism>
<proteinExistence type="predicted"/>
<keyword evidence="3" id="KW-1185">Reference proteome</keyword>
<protein>
    <recommendedName>
        <fullName evidence="1">At1g61320/AtMIF1 LRR domain-containing protein</fullName>
    </recommendedName>
</protein>
<dbReference type="AlphaFoldDB" id="A0A1E5VKL4"/>
<dbReference type="PANTHER" id="PTHR34145">
    <property type="entry name" value="OS02G0105600 PROTEIN"/>
    <property type="match status" value="1"/>
</dbReference>
<dbReference type="STRING" id="888268.A0A1E5VKL4"/>
<dbReference type="PANTHER" id="PTHR34145:SF34">
    <property type="entry name" value="OS05G0571700 PROTEIN"/>
    <property type="match status" value="1"/>
</dbReference>
<feature type="non-terminal residue" evidence="2">
    <location>
        <position position="1"/>
    </location>
</feature>
<sequence>LVLSLFAIDAKYNFPCSLFADGAGESLQYLFLAGCEFHPRAKFGCFKSLTRLLLCMVHITDRNLHVQLSLGNTLQIKKLYRHCKDAAYYARTELPSRMPNLQSLTVVSKTETVNAPMLPSKFLHLKFLVIALNGMAYDFLSLVSFFDASPSLETFTLDVLPGLREPVSIFDDPSALRTMPEHHHHDKLKQVGITSFCSAKTLVELTCHILESTKPLERLTLDTTKGWPWPRCSEEPGQCYLMCRAALVEAQRAILVVQTYIKPKVSSTVELNVLEPCSRCHSNAVEF</sequence>
<evidence type="ECO:0000259" key="1">
    <source>
        <dbReference type="Pfam" id="PF23622"/>
    </source>
</evidence>
<accession>A0A1E5VKL4</accession>
<dbReference type="OrthoDB" id="617794at2759"/>
<gene>
    <name evidence="2" type="ORF">BAE44_0013307</name>
</gene>
<name>A0A1E5VKL4_9POAL</name>
<dbReference type="EMBL" id="LWDX02036698">
    <property type="protein sequence ID" value="OEL25673.1"/>
    <property type="molecule type" value="Genomic_DNA"/>
</dbReference>
<dbReference type="Pfam" id="PF23622">
    <property type="entry name" value="LRR_At1g61320_AtMIF1"/>
    <property type="match status" value="1"/>
</dbReference>
<dbReference type="InterPro" id="IPR055357">
    <property type="entry name" value="LRR_At1g61320_AtMIF1"/>
</dbReference>
<dbReference type="InterPro" id="IPR053772">
    <property type="entry name" value="At1g61320/At1g61330-like"/>
</dbReference>
<dbReference type="Proteomes" id="UP000095767">
    <property type="component" value="Unassembled WGS sequence"/>
</dbReference>
<comment type="caution">
    <text evidence="2">The sequence shown here is derived from an EMBL/GenBank/DDBJ whole genome shotgun (WGS) entry which is preliminary data.</text>
</comment>
<reference evidence="2 3" key="1">
    <citation type="submission" date="2016-09" db="EMBL/GenBank/DDBJ databases">
        <title>The draft genome of Dichanthelium oligosanthes: A C3 panicoid grass species.</title>
        <authorList>
            <person name="Studer A.J."/>
            <person name="Schnable J.C."/>
            <person name="Brutnell T.P."/>
        </authorList>
    </citation>
    <scope>NUCLEOTIDE SEQUENCE [LARGE SCALE GENOMIC DNA]</scope>
    <source>
        <strain evidence="3">cv. Kellogg 1175</strain>
        <tissue evidence="2">Leaf</tissue>
    </source>
</reference>